<reference evidence="1" key="1">
    <citation type="submission" date="2020-11" db="EMBL/GenBank/DDBJ databases">
        <title>Adaptations for nitrogen fixation in a non-lichenized fungal sporocarp promotes dispersal by wood-feeding termites.</title>
        <authorList>
            <consortium name="DOE Joint Genome Institute"/>
            <person name="Koch R.A."/>
            <person name="Yoon G."/>
            <person name="Arayal U."/>
            <person name="Lail K."/>
            <person name="Amirebrahimi M."/>
            <person name="Labutti K."/>
            <person name="Lipzen A."/>
            <person name="Riley R."/>
            <person name="Barry K."/>
            <person name="Henrissat B."/>
            <person name="Grigoriev I.V."/>
            <person name="Herr J.R."/>
            <person name="Aime M.C."/>
        </authorList>
    </citation>
    <scope>NUCLEOTIDE SEQUENCE</scope>
    <source>
        <strain evidence="1">MCA 3950</strain>
    </source>
</reference>
<gene>
    <name evidence="1" type="ORF">BT62DRAFT_906359</name>
</gene>
<evidence type="ECO:0000313" key="1">
    <source>
        <dbReference type="EMBL" id="KAG7442290.1"/>
    </source>
</evidence>
<dbReference type="EMBL" id="MU250552">
    <property type="protein sequence ID" value="KAG7442290.1"/>
    <property type="molecule type" value="Genomic_DNA"/>
</dbReference>
<dbReference type="OrthoDB" id="5598396at2759"/>
<organism evidence="1 2">
    <name type="scientific">Guyanagaster necrorhizus</name>
    <dbReference type="NCBI Taxonomy" id="856835"/>
    <lineage>
        <taxon>Eukaryota</taxon>
        <taxon>Fungi</taxon>
        <taxon>Dikarya</taxon>
        <taxon>Basidiomycota</taxon>
        <taxon>Agaricomycotina</taxon>
        <taxon>Agaricomycetes</taxon>
        <taxon>Agaricomycetidae</taxon>
        <taxon>Agaricales</taxon>
        <taxon>Marasmiineae</taxon>
        <taxon>Physalacriaceae</taxon>
        <taxon>Guyanagaster</taxon>
    </lineage>
</organism>
<accession>A0A9P7VL02</accession>
<keyword evidence="2" id="KW-1185">Reference proteome</keyword>
<name>A0A9P7VL02_9AGAR</name>
<proteinExistence type="predicted"/>
<sequence length="165" mass="18976">MILHALPLEPTTLTLSRYIAYTSQYISSSSKYLTGVCHFLKDLYSDFDTNQRHLMVQATTYGSKKMSGNPMFQKLPLQLSHLIAFCFLANISGSYNDLLFATILSCCFYGYCQSGELIWKNDKQLQDFCKIIKHSLFVLQKNDAQYHIPYNKSDPFYHGTDILLI</sequence>
<dbReference type="Proteomes" id="UP000812287">
    <property type="component" value="Unassembled WGS sequence"/>
</dbReference>
<comment type="caution">
    <text evidence="1">The sequence shown here is derived from an EMBL/GenBank/DDBJ whole genome shotgun (WGS) entry which is preliminary data.</text>
</comment>
<evidence type="ECO:0000313" key="2">
    <source>
        <dbReference type="Proteomes" id="UP000812287"/>
    </source>
</evidence>
<dbReference type="GeneID" id="66105930"/>
<dbReference type="AlphaFoldDB" id="A0A9P7VL02"/>
<dbReference type="RefSeq" id="XP_043035790.1">
    <property type="nucleotide sequence ID" value="XM_043183633.1"/>
</dbReference>
<protein>
    <submittedName>
        <fullName evidence="1">Uncharacterized protein</fullName>
    </submittedName>
</protein>